<evidence type="ECO:0000256" key="1">
    <source>
        <dbReference type="SAM" id="Phobius"/>
    </source>
</evidence>
<evidence type="ECO:0000313" key="3">
    <source>
        <dbReference type="Proteomes" id="UP000315750"/>
    </source>
</evidence>
<gene>
    <name evidence="2" type="ORF">Pan181_36110</name>
</gene>
<evidence type="ECO:0000313" key="2">
    <source>
        <dbReference type="EMBL" id="QDU57395.1"/>
    </source>
</evidence>
<keyword evidence="1" id="KW-0812">Transmembrane</keyword>
<dbReference type="AlphaFoldDB" id="A0A518ARP0"/>
<dbReference type="Proteomes" id="UP000315750">
    <property type="component" value="Chromosome"/>
</dbReference>
<keyword evidence="1" id="KW-1133">Transmembrane helix</keyword>
<dbReference type="KEGG" id="amuc:Pan181_36110"/>
<keyword evidence="3" id="KW-1185">Reference proteome</keyword>
<proteinExistence type="predicted"/>
<sequence>MSAVQISRRHAHLQGSLLVLLMFSAMQIYPTYSWMHFSLSPNEVYKHGWPVTYMTRQIESNDSDMGGVTCWPWPLEKAPLLTIKWGLLIANAGVGVTVAYCSGRFFEKFIPSKATMRFRLMHLAILFLIASILLLPHIRLVLGVTAYVSFYFISFVTSIIATAYSGLFIIDKIKTRATASITDTF</sequence>
<accession>A0A518ARP0</accession>
<reference evidence="2 3" key="1">
    <citation type="submission" date="2019-02" db="EMBL/GenBank/DDBJ databases">
        <title>Deep-cultivation of Planctomycetes and their phenomic and genomic characterization uncovers novel biology.</title>
        <authorList>
            <person name="Wiegand S."/>
            <person name="Jogler M."/>
            <person name="Boedeker C."/>
            <person name="Pinto D."/>
            <person name="Vollmers J."/>
            <person name="Rivas-Marin E."/>
            <person name="Kohn T."/>
            <person name="Peeters S.H."/>
            <person name="Heuer A."/>
            <person name="Rast P."/>
            <person name="Oberbeckmann S."/>
            <person name="Bunk B."/>
            <person name="Jeske O."/>
            <person name="Meyerdierks A."/>
            <person name="Storesund J.E."/>
            <person name="Kallscheuer N."/>
            <person name="Luecker S."/>
            <person name="Lage O.M."/>
            <person name="Pohl T."/>
            <person name="Merkel B.J."/>
            <person name="Hornburger P."/>
            <person name="Mueller R.-W."/>
            <person name="Bruemmer F."/>
            <person name="Labrenz M."/>
            <person name="Spormann A.M."/>
            <person name="Op den Camp H."/>
            <person name="Overmann J."/>
            <person name="Amann R."/>
            <person name="Jetten M.S.M."/>
            <person name="Mascher T."/>
            <person name="Medema M.H."/>
            <person name="Devos D.P."/>
            <person name="Kaster A.-K."/>
            <person name="Ovreas L."/>
            <person name="Rohde M."/>
            <person name="Galperin M.Y."/>
            <person name="Jogler C."/>
        </authorList>
    </citation>
    <scope>NUCLEOTIDE SEQUENCE [LARGE SCALE GENOMIC DNA]</scope>
    <source>
        <strain evidence="2 3">Pan181</strain>
    </source>
</reference>
<keyword evidence="1" id="KW-0472">Membrane</keyword>
<name>A0A518ARP0_9BACT</name>
<feature type="transmembrane region" description="Helical" evidence="1">
    <location>
        <begin position="118"/>
        <end position="138"/>
    </location>
</feature>
<feature type="transmembrane region" description="Helical" evidence="1">
    <location>
        <begin position="12"/>
        <end position="32"/>
    </location>
</feature>
<protein>
    <submittedName>
        <fullName evidence="2">Uncharacterized protein</fullName>
    </submittedName>
</protein>
<dbReference type="EMBL" id="CP036278">
    <property type="protein sequence ID" value="QDU57395.1"/>
    <property type="molecule type" value="Genomic_DNA"/>
</dbReference>
<organism evidence="2 3">
    <name type="scientific">Aeoliella mucimassa</name>
    <dbReference type="NCBI Taxonomy" id="2527972"/>
    <lineage>
        <taxon>Bacteria</taxon>
        <taxon>Pseudomonadati</taxon>
        <taxon>Planctomycetota</taxon>
        <taxon>Planctomycetia</taxon>
        <taxon>Pirellulales</taxon>
        <taxon>Lacipirellulaceae</taxon>
        <taxon>Aeoliella</taxon>
    </lineage>
</organism>
<feature type="transmembrane region" description="Helical" evidence="1">
    <location>
        <begin position="85"/>
        <end position="106"/>
    </location>
</feature>
<feature type="transmembrane region" description="Helical" evidence="1">
    <location>
        <begin position="150"/>
        <end position="170"/>
    </location>
</feature>